<dbReference type="Proteomes" id="UP000309061">
    <property type="component" value="Chromosome"/>
</dbReference>
<protein>
    <submittedName>
        <fullName evidence="2">DUF3678 domain-containing protein</fullName>
    </submittedName>
</protein>
<gene>
    <name evidence="2" type="ORF">H2LOC_018415</name>
</gene>
<evidence type="ECO:0000313" key="3">
    <source>
        <dbReference type="Proteomes" id="UP000309061"/>
    </source>
</evidence>
<evidence type="ECO:0000313" key="2">
    <source>
        <dbReference type="EMBL" id="QGM48155.1"/>
    </source>
</evidence>
<accession>A0A6B8KM09</accession>
<dbReference type="KEGG" id="mhey:H2LOC_018415"/>
<organism evidence="2 3">
    <name type="scientific">Methylocystis heyeri</name>
    <dbReference type="NCBI Taxonomy" id="391905"/>
    <lineage>
        <taxon>Bacteria</taxon>
        <taxon>Pseudomonadati</taxon>
        <taxon>Pseudomonadota</taxon>
        <taxon>Alphaproteobacteria</taxon>
        <taxon>Hyphomicrobiales</taxon>
        <taxon>Methylocystaceae</taxon>
        <taxon>Methylocystis</taxon>
    </lineage>
</organism>
<dbReference type="EMBL" id="CP046052">
    <property type="protein sequence ID" value="QGM48155.1"/>
    <property type="molecule type" value="Genomic_DNA"/>
</dbReference>
<evidence type="ECO:0000256" key="1">
    <source>
        <dbReference type="SAM" id="MobiDB-lite"/>
    </source>
</evidence>
<keyword evidence="3" id="KW-1185">Reference proteome</keyword>
<sequence length="23" mass="2775">MFQICSKPCSSSRPTHRRRRRKG</sequence>
<feature type="region of interest" description="Disordered" evidence="1">
    <location>
        <begin position="1"/>
        <end position="23"/>
    </location>
</feature>
<name>A0A6B8KM09_9HYPH</name>
<proteinExistence type="predicted"/>
<feature type="compositionally biased region" description="Basic residues" evidence="1">
    <location>
        <begin position="14"/>
        <end position="23"/>
    </location>
</feature>
<reference evidence="2 3" key="1">
    <citation type="submission" date="2019-11" db="EMBL/GenBank/DDBJ databases">
        <title>The genome sequence of Methylocystis heyeri.</title>
        <authorList>
            <person name="Oshkin I.Y."/>
            <person name="Miroshnikov K."/>
            <person name="Dedysh S.N."/>
        </authorList>
    </citation>
    <scope>NUCLEOTIDE SEQUENCE [LARGE SCALE GENOMIC DNA]</scope>
    <source>
        <strain evidence="2 3">H2</strain>
    </source>
</reference>
<dbReference type="AlphaFoldDB" id="A0A6B8KM09"/>